<feature type="transmembrane region" description="Helical" evidence="1">
    <location>
        <begin position="49"/>
        <end position="68"/>
    </location>
</feature>
<evidence type="ECO:0000313" key="3">
    <source>
        <dbReference type="Proteomes" id="UP000186545"/>
    </source>
</evidence>
<name>A0A1F5ERU6_9BACT</name>
<protein>
    <submittedName>
        <fullName evidence="2">Uncharacterized protein</fullName>
    </submittedName>
</protein>
<gene>
    <name evidence="2" type="ORF">A3I18_01680</name>
</gene>
<comment type="caution">
    <text evidence="2">The sequence shown here is derived from an EMBL/GenBank/DDBJ whole genome shotgun (WGS) entry which is preliminary data.</text>
</comment>
<dbReference type="Proteomes" id="UP000186545">
    <property type="component" value="Unassembled WGS sequence"/>
</dbReference>
<organism evidence="2 3">
    <name type="scientific">Candidatus Campbellbacteria bacterium RIFCSPLOWO2_02_FULL_35_11</name>
    <dbReference type="NCBI Taxonomy" id="1797581"/>
    <lineage>
        <taxon>Bacteria</taxon>
        <taxon>Candidatus Campbelliibacteriota</taxon>
    </lineage>
</organism>
<keyword evidence="1" id="KW-1133">Transmembrane helix</keyword>
<accession>A0A1F5ERU6</accession>
<reference evidence="2 3" key="1">
    <citation type="journal article" date="2016" name="Nat. Commun.">
        <title>Thousands of microbial genomes shed light on interconnected biogeochemical processes in an aquifer system.</title>
        <authorList>
            <person name="Anantharaman K."/>
            <person name="Brown C.T."/>
            <person name="Hug L.A."/>
            <person name="Sharon I."/>
            <person name="Castelle C.J."/>
            <person name="Probst A.J."/>
            <person name="Thomas B.C."/>
            <person name="Singh A."/>
            <person name="Wilkins M.J."/>
            <person name="Karaoz U."/>
            <person name="Brodie E.L."/>
            <person name="Williams K.H."/>
            <person name="Hubbard S.S."/>
            <person name="Banfield J.F."/>
        </authorList>
    </citation>
    <scope>NUCLEOTIDE SEQUENCE [LARGE SCALE GENOMIC DNA]</scope>
</reference>
<keyword evidence="1" id="KW-0812">Transmembrane</keyword>
<dbReference type="EMBL" id="MFAD01000024">
    <property type="protein sequence ID" value="OGD70095.1"/>
    <property type="molecule type" value="Genomic_DNA"/>
</dbReference>
<evidence type="ECO:0000256" key="1">
    <source>
        <dbReference type="SAM" id="Phobius"/>
    </source>
</evidence>
<proteinExistence type="predicted"/>
<evidence type="ECO:0000313" key="2">
    <source>
        <dbReference type="EMBL" id="OGD70095.1"/>
    </source>
</evidence>
<keyword evidence="1" id="KW-0472">Membrane</keyword>
<sequence length="74" mass="8637">MEYTFTINFLGWPIGITLIILSIVFISMYLECPSFAMHDGYISGFFLKWSFYILSIIVFILTLLWIAIRVYRGG</sequence>
<feature type="transmembrane region" description="Helical" evidence="1">
    <location>
        <begin position="7"/>
        <end position="29"/>
    </location>
</feature>
<dbReference type="AlphaFoldDB" id="A0A1F5ERU6"/>